<accession>A0A392UJT5</accession>
<name>A0A392UJT5_9FABA</name>
<comment type="caution">
    <text evidence="1">The sequence shown here is derived from an EMBL/GenBank/DDBJ whole genome shotgun (WGS) entry which is preliminary data.</text>
</comment>
<evidence type="ECO:0000313" key="2">
    <source>
        <dbReference type="Proteomes" id="UP000265520"/>
    </source>
</evidence>
<proteinExistence type="predicted"/>
<keyword evidence="2" id="KW-1185">Reference proteome</keyword>
<dbReference type="Proteomes" id="UP000265520">
    <property type="component" value="Unassembled WGS sequence"/>
</dbReference>
<organism evidence="1 2">
    <name type="scientific">Trifolium medium</name>
    <dbReference type="NCBI Taxonomy" id="97028"/>
    <lineage>
        <taxon>Eukaryota</taxon>
        <taxon>Viridiplantae</taxon>
        <taxon>Streptophyta</taxon>
        <taxon>Embryophyta</taxon>
        <taxon>Tracheophyta</taxon>
        <taxon>Spermatophyta</taxon>
        <taxon>Magnoliopsida</taxon>
        <taxon>eudicotyledons</taxon>
        <taxon>Gunneridae</taxon>
        <taxon>Pentapetalae</taxon>
        <taxon>rosids</taxon>
        <taxon>fabids</taxon>
        <taxon>Fabales</taxon>
        <taxon>Fabaceae</taxon>
        <taxon>Papilionoideae</taxon>
        <taxon>50 kb inversion clade</taxon>
        <taxon>NPAAA clade</taxon>
        <taxon>Hologalegina</taxon>
        <taxon>IRL clade</taxon>
        <taxon>Trifolieae</taxon>
        <taxon>Trifolium</taxon>
    </lineage>
</organism>
<sequence>MFMRLVMMGQGKGCGTLYRRVFERRGWK</sequence>
<dbReference type="AlphaFoldDB" id="A0A392UJT5"/>
<feature type="non-terminal residue" evidence="1">
    <location>
        <position position="28"/>
    </location>
</feature>
<dbReference type="EMBL" id="LXQA010848882">
    <property type="protein sequence ID" value="MCI73899.1"/>
    <property type="molecule type" value="Genomic_DNA"/>
</dbReference>
<evidence type="ECO:0000313" key="1">
    <source>
        <dbReference type="EMBL" id="MCI73899.1"/>
    </source>
</evidence>
<protein>
    <submittedName>
        <fullName evidence="1">Uncharacterized protein</fullName>
    </submittedName>
</protein>
<reference evidence="1 2" key="1">
    <citation type="journal article" date="2018" name="Front. Plant Sci.">
        <title>Red Clover (Trifolium pratense) and Zigzag Clover (T. medium) - A Picture of Genomic Similarities and Differences.</title>
        <authorList>
            <person name="Dluhosova J."/>
            <person name="Istvanek J."/>
            <person name="Nedelnik J."/>
            <person name="Repkova J."/>
        </authorList>
    </citation>
    <scope>NUCLEOTIDE SEQUENCE [LARGE SCALE GENOMIC DNA]</scope>
    <source>
        <strain evidence="2">cv. 10/8</strain>
        <tissue evidence="1">Leaf</tissue>
    </source>
</reference>